<evidence type="ECO:0000313" key="1">
    <source>
        <dbReference type="EMBL" id="GAG75366.1"/>
    </source>
</evidence>
<reference evidence="1" key="1">
    <citation type="journal article" date="2014" name="Front. Microbiol.">
        <title>High frequency of phylogenetically diverse reductive dehalogenase-homologous genes in deep subseafloor sedimentary metagenomes.</title>
        <authorList>
            <person name="Kawai M."/>
            <person name="Futagami T."/>
            <person name="Toyoda A."/>
            <person name="Takaki Y."/>
            <person name="Nishi S."/>
            <person name="Hori S."/>
            <person name="Arai W."/>
            <person name="Tsubouchi T."/>
            <person name="Morono Y."/>
            <person name="Uchiyama I."/>
            <person name="Ito T."/>
            <person name="Fujiyama A."/>
            <person name="Inagaki F."/>
            <person name="Takami H."/>
        </authorList>
    </citation>
    <scope>NUCLEOTIDE SEQUENCE</scope>
    <source>
        <strain evidence="1">Expedition CK06-06</strain>
    </source>
</reference>
<proteinExistence type="predicted"/>
<name>X1BT90_9ZZZZ</name>
<comment type="caution">
    <text evidence="1">The sequence shown here is derived from an EMBL/GenBank/DDBJ whole genome shotgun (WGS) entry which is preliminary data.</text>
</comment>
<evidence type="ECO:0008006" key="2">
    <source>
        <dbReference type="Google" id="ProtNLM"/>
    </source>
</evidence>
<feature type="non-terminal residue" evidence="1">
    <location>
        <position position="147"/>
    </location>
</feature>
<organism evidence="1">
    <name type="scientific">marine sediment metagenome</name>
    <dbReference type="NCBI Taxonomy" id="412755"/>
    <lineage>
        <taxon>unclassified sequences</taxon>
        <taxon>metagenomes</taxon>
        <taxon>ecological metagenomes</taxon>
    </lineage>
</organism>
<accession>X1BT90</accession>
<sequence length="147" mass="17099">MYYLSIKAKSKQRGYYVPEIKSKNIAVALDMHGCPNRCRHCYLGYGSDTKMSAQDLRWVAQLFRSYVRSGETVPFIGKLTVSSWFREPDFSGDYECLYELEAELSDDKPARFELLSVWRLTRDENYAKWAKKIGTGICQITFFGMEE</sequence>
<dbReference type="EMBL" id="BART01018488">
    <property type="protein sequence ID" value="GAG75366.1"/>
    <property type="molecule type" value="Genomic_DNA"/>
</dbReference>
<protein>
    <recommendedName>
        <fullName evidence="2">Radical SAM core domain-containing protein</fullName>
    </recommendedName>
</protein>
<dbReference type="AlphaFoldDB" id="X1BT90"/>
<gene>
    <name evidence="1" type="ORF">S01H4_34890</name>
</gene>